<dbReference type="GO" id="GO:0015031">
    <property type="term" value="P:protein transport"/>
    <property type="evidence" value="ECO:0007669"/>
    <property type="project" value="InterPro"/>
</dbReference>
<gene>
    <name evidence="2" type="ORF">A3D09_04495</name>
</gene>
<name>A0A1F5EQT8_9BACT</name>
<dbReference type="InterPro" id="IPR036611">
    <property type="entry name" value="Trigger_fac_ribosome-bd_sf"/>
</dbReference>
<dbReference type="GO" id="GO:0003755">
    <property type="term" value="F:peptidyl-prolyl cis-trans isomerase activity"/>
    <property type="evidence" value="ECO:0007669"/>
    <property type="project" value="UniProtKB-KW"/>
</dbReference>
<dbReference type="AlphaFoldDB" id="A0A1F5EQT8"/>
<reference evidence="2 3" key="1">
    <citation type="journal article" date="2016" name="Nat. Commun.">
        <title>Thousands of microbial genomes shed light on interconnected biogeochemical processes in an aquifer system.</title>
        <authorList>
            <person name="Anantharaman K."/>
            <person name="Brown C.T."/>
            <person name="Hug L.A."/>
            <person name="Sharon I."/>
            <person name="Castelle C.J."/>
            <person name="Probst A.J."/>
            <person name="Thomas B.C."/>
            <person name="Singh A."/>
            <person name="Wilkins M.J."/>
            <person name="Karaoz U."/>
            <person name="Brodie E.L."/>
            <person name="Williams K.H."/>
            <person name="Hubbard S.S."/>
            <person name="Banfield J.F."/>
        </authorList>
    </citation>
    <scope>NUCLEOTIDE SEQUENCE [LARGE SCALE GENOMIC DNA]</scope>
</reference>
<comment type="caution">
    <text evidence="2">The sequence shown here is derived from an EMBL/GenBank/DDBJ whole genome shotgun (WGS) entry which is preliminary data.</text>
</comment>
<dbReference type="GO" id="GO:0043335">
    <property type="term" value="P:protein unfolding"/>
    <property type="evidence" value="ECO:0007669"/>
    <property type="project" value="TreeGrafter"/>
</dbReference>
<dbReference type="GO" id="GO:0051083">
    <property type="term" value="P:'de novo' cotranslational protein folding"/>
    <property type="evidence" value="ECO:0007669"/>
    <property type="project" value="TreeGrafter"/>
</dbReference>
<dbReference type="EMBL" id="MFAH01000074">
    <property type="protein sequence ID" value="OGD69777.1"/>
    <property type="molecule type" value="Genomic_DNA"/>
</dbReference>
<evidence type="ECO:0000259" key="1">
    <source>
        <dbReference type="Pfam" id="PF05697"/>
    </source>
</evidence>
<dbReference type="SUPFAM" id="SSF109998">
    <property type="entry name" value="Triger factor/SurA peptide-binding domain-like"/>
    <property type="match status" value="1"/>
</dbReference>
<sequence length="263" mass="29851">MEIKLEKQEKSTAVVNVVVTPKEVATEEQHTLEHLAEETTIKGFRKGKAPLNLVKNSLDPEKLKERTIIHLLGHAIDQAVKDLKLKVISNPHLTNEDTSKPEWAFILEFPLYPEFELGDYQKRIRAAVVKAKPENDDKKLKVIFDILLDTVKMDIPEALIAEEVNRSLGRLVSQTESLNLSVTDYLKSIKKTPEQMREEYQKTAGESLRLDFLLFAVAKDLKLTVSEDEVKSLQGVADVKPESRPYLESVLLKRKAVDSLLKL</sequence>
<dbReference type="PANTHER" id="PTHR30560:SF3">
    <property type="entry name" value="TRIGGER FACTOR-LIKE PROTEIN TIG, CHLOROPLASTIC"/>
    <property type="match status" value="1"/>
</dbReference>
<dbReference type="InterPro" id="IPR008881">
    <property type="entry name" value="Trigger_fac_ribosome-bd_bac"/>
</dbReference>
<proteinExistence type="predicted"/>
<dbReference type="GO" id="GO:0043022">
    <property type="term" value="F:ribosome binding"/>
    <property type="evidence" value="ECO:0007669"/>
    <property type="project" value="TreeGrafter"/>
</dbReference>
<dbReference type="InterPro" id="IPR027304">
    <property type="entry name" value="Trigger_fact/SurA_dom_sf"/>
</dbReference>
<evidence type="ECO:0000313" key="2">
    <source>
        <dbReference type="EMBL" id="OGD69777.1"/>
    </source>
</evidence>
<organism evidence="2 3">
    <name type="scientific">Candidatus Collierbacteria bacterium RIFCSPHIGHO2_02_FULL_49_10</name>
    <dbReference type="NCBI Taxonomy" id="1817723"/>
    <lineage>
        <taxon>Bacteria</taxon>
        <taxon>Candidatus Collieribacteriota</taxon>
    </lineage>
</organism>
<dbReference type="Pfam" id="PF05697">
    <property type="entry name" value="Trigger_N"/>
    <property type="match status" value="1"/>
</dbReference>
<protein>
    <recommendedName>
        <fullName evidence="1">Trigger factor ribosome-binding bacterial domain-containing protein</fullName>
    </recommendedName>
</protein>
<dbReference type="Proteomes" id="UP000177390">
    <property type="component" value="Unassembled WGS sequence"/>
</dbReference>
<dbReference type="Gene3D" id="1.10.3120.10">
    <property type="entry name" value="Trigger factor, C-terminal domain"/>
    <property type="match status" value="1"/>
</dbReference>
<dbReference type="SUPFAM" id="SSF102735">
    <property type="entry name" value="Trigger factor ribosome-binding domain"/>
    <property type="match status" value="1"/>
</dbReference>
<dbReference type="PANTHER" id="PTHR30560">
    <property type="entry name" value="TRIGGER FACTOR CHAPERONE AND PEPTIDYL-PROLYL CIS/TRANS ISOMERASE"/>
    <property type="match status" value="1"/>
</dbReference>
<accession>A0A1F5EQT8</accession>
<feature type="domain" description="Trigger factor ribosome-binding bacterial" evidence="1">
    <location>
        <begin position="1"/>
        <end position="137"/>
    </location>
</feature>
<dbReference type="GO" id="GO:0005737">
    <property type="term" value="C:cytoplasm"/>
    <property type="evidence" value="ECO:0007669"/>
    <property type="project" value="UniProtKB-SubCell"/>
</dbReference>
<dbReference type="InterPro" id="IPR005215">
    <property type="entry name" value="Trig_fac"/>
</dbReference>
<dbReference type="InterPro" id="IPR037041">
    <property type="entry name" value="Trigger_fac_C_sf"/>
</dbReference>
<dbReference type="GO" id="GO:0044183">
    <property type="term" value="F:protein folding chaperone"/>
    <property type="evidence" value="ECO:0007669"/>
    <property type="project" value="TreeGrafter"/>
</dbReference>
<dbReference type="Gene3D" id="3.30.70.1050">
    <property type="entry name" value="Trigger factor ribosome-binding domain"/>
    <property type="match status" value="1"/>
</dbReference>
<evidence type="ECO:0000313" key="3">
    <source>
        <dbReference type="Proteomes" id="UP000177390"/>
    </source>
</evidence>